<organism evidence="2 3">
    <name type="scientific">Dunaliella salina</name>
    <name type="common">Green alga</name>
    <name type="synonym">Protococcus salinus</name>
    <dbReference type="NCBI Taxonomy" id="3046"/>
    <lineage>
        <taxon>Eukaryota</taxon>
        <taxon>Viridiplantae</taxon>
        <taxon>Chlorophyta</taxon>
        <taxon>core chlorophytes</taxon>
        <taxon>Chlorophyceae</taxon>
        <taxon>CS clade</taxon>
        <taxon>Chlamydomonadales</taxon>
        <taxon>Dunaliellaceae</taxon>
        <taxon>Dunaliella</taxon>
    </lineage>
</organism>
<dbReference type="EMBL" id="MU069472">
    <property type="protein sequence ID" value="KAF5841928.1"/>
    <property type="molecule type" value="Genomic_DNA"/>
</dbReference>
<feature type="compositionally biased region" description="Low complexity" evidence="1">
    <location>
        <begin position="485"/>
        <end position="496"/>
    </location>
</feature>
<feature type="compositionally biased region" description="Acidic residues" evidence="1">
    <location>
        <begin position="292"/>
        <end position="306"/>
    </location>
</feature>
<comment type="caution">
    <text evidence="2">The sequence shown here is derived from an EMBL/GenBank/DDBJ whole genome shotgun (WGS) entry which is preliminary data.</text>
</comment>
<reference evidence="2" key="1">
    <citation type="submission" date="2017-08" db="EMBL/GenBank/DDBJ databases">
        <authorList>
            <person name="Polle J.E."/>
            <person name="Barry K."/>
            <person name="Cushman J."/>
            <person name="Schmutz J."/>
            <person name="Tran D."/>
            <person name="Hathwaick L.T."/>
            <person name="Yim W.C."/>
            <person name="Jenkins J."/>
            <person name="Mckie-Krisberg Z.M."/>
            <person name="Prochnik S."/>
            <person name="Lindquist E."/>
            <person name="Dockter R.B."/>
            <person name="Adam C."/>
            <person name="Molina H."/>
            <person name="Bunkerborg J."/>
            <person name="Jin E."/>
            <person name="Buchheim M."/>
            <person name="Magnuson J."/>
        </authorList>
    </citation>
    <scope>NUCLEOTIDE SEQUENCE</scope>
    <source>
        <strain evidence="2">CCAP 19/18</strain>
    </source>
</reference>
<gene>
    <name evidence="2" type="ORF">DUNSADRAFT_10099</name>
</gene>
<evidence type="ECO:0008006" key="4">
    <source>
        <dbReference type="Google" id="ProtNLM"/>
    </source>
</evidence>
<keyword evidence="3" id="KW-1185">Reference proteome</keyword>
<feature type="compositionally biased region" description="Polar residues" evidence="1">
    <location>
        <begin position="319"/>
        <end position="328"/>
    </location>
</feature>
<sequence>MSSDVFDNDFVLRPPMLLPKMLEAATMRTPQKCWLDGCASSFDNSFRKDSCSFRSTTSSASSPSAARSSLPQSPPCKALRFSTTRSDATLTAASKSMDAWVHGRQRPHPQQQPRSPLGWASPSPSFATAAGSGAASPSASSWVTAASSGPGSPVLRAKEGGSPIVLGREAGSPMVLAQEEYEDMVLMGTDDEGEGECLRVGSGNQLASEERALPSGRSAGQGQELGLWEDRSGEPVGVPVHAVVLPLADGGAGTDGKAGKGNVKQAEGFEVCRGTRRMQKVCSTVSERREEEELAEETETDMSGQEEGEHHHQHRRFLSGQSCSTGYSSADGGTDSMPEAHRYTNGHGNAMSKVAHIDTSVTRNPSSACSDPTKVPIPSQLSTFPPGTESCPSGVSASPAHSHEGSLCPLSPERLASLPTSQPTSATASAATTITADAASAAAADAAAFASALAADAVKQCSTYAPEPLPAAVFASREEEGGSGKQQQQQQGHGAGAATDASVLVNVCRVCRWAAMCA</sequence>
<accession>A0ABQ7H4Z2</accession>
<feature type="region of interest" description="Disordered" evidence="1">
    <location>
        <begin position="359"/>
        <end position="424"/>
    </location>
</feature>
<feature type="compositionally biased region" description="Low complexity" evidence="1">
    <location>
        <begin position="108"/>
        <end position="141"/>
    </location>
</feature>
<evidence type="ECO:0000313" key="2">
    <source>
        <dbReference type="EMBL" id="KAF5841928.1"/>
    </source>
</evidence>
<protein>
    <recommendedName>
        <fullName evidence="4">Encoded protein</fullName>
    </recommendedName>
</protein>
<dbReference type="Proteomes" id="UP000815325">
    <property type="component" value="Unassembled WGS sequence"/>
</dbReference>
<feature type="compositionally biased region" description="Polar residues" evidence="1">
    <location>
        <begin position="359"/>
        <end position="370"/>
    </location>
</feature>
<proteinExistence type="predicted"/>
<feature type="compositionally biased region" description="Low complexity" evidence="1">
    <location>
        <begin position="57"/>
        <end position="71"/>
    </location>
</feature>
<feature type="compositionally biased region" description="Polar residues" evidence="1">
    <location>
        <begin position="379"/>
        <end position="396"/>
    </location>
</feature>
<feature type="region of interest" description="Disordered" evidence="1">
    <location>
        <begin position="283"/>
        <end position="347"/>
    </location>
</feature>
<feature type="region of interest" description="Disordered" evidence="1">
    <location>
        <begin position="57"/>
        <end position="76"/>
    </location>
</feature>
<name>A0ABQ7H4Z2_DUNSA</name>
<feature type="region of interest" description="Disordered" evidence="1">
    <location>
        <begin position="100"/>
        <end position="157"/>
    </location>
</feature>
<evidence type="ECO:0000256" key="1">
    <source>
        <dbReference type="SAM" id="MobiDB-lite"/>
    </source>
</evidence>
<feature type="region of interest" description="Disordered" evidence="1">
    <location>
        <begin position="476"/>
        <end position="496"/>
    </location>
</feature>
<evidence type="ECO:0000313" key="3">
    <source>
        <dbReference type="Proteomes" id="UP000815325"/>
    </source>
</evidence>